<comment type="caution">
    <text evidence="2">The sequence shown here is derived from an EMBL/GenBank/DDBJ whole genome shotgun (WGS) entry which is preliminary data.</text>
</comment>
<evidence type="ECO:0000313" key="2">
    <source>
        <dbReference type="EMBL" id="KAF1020474.1"/>
    </source>
</evidence>
<dbReference type="EMBL" id="WNDP01000121">
    <property type="protein sequence ID" value="KAF1020474.1"/>
    <property type="molecule type" value="Genomic_DNA"/>
</dbReference>
<evidence type="ECO:0008006" key="4">
    <source>
        <dbReference type="Google" id="ProtNLM"/>
    </source>
</evidence>
<sequence length="180" mass="20469">MQEFPKMLYIGSIQSHKPEIAQNQDHEDELRELGFVDFADLENEQIQKSVGTTGSASSEDFKDAFVPVEQFDAVSEELVQKELQLNVAQTERDQFKAENDDLKGQLSKALEENQQLQQVIDSHQTQKNDIEPVETKSYDLSSLTTPQLQKMLDEKGIAYLKRDNKEALLALLTQPVKAEE</sequence>
<protein>
    <recommendedName>
        <fullName evidence="4">HeH/LEM domain-containing protein</fullName>
    </recommendedName>
</protein>
<keyword evidence="1" id="KW-0175">Coiled coil</keyword>
<dbReference type="Gene3D" id="1.10.720.30">
    <property type="entry name" value="SAP domain"/>
    <property type="match status" value="1"/>
</dbReference>
<accession>A0A833PCW8</accession>
<name>A0A833PCW8_ACIBZ</name>
<evidence type="ECO:0000313" key="3">
    <source>
        <dbReference type="Proteomes" id="UP000490535"/>
    </source>
</evidence>
<dbReference type="InterPro" id="IPR036361">
    <property type="entry name" value="SAP_dom_sf"/>
</dbReference>
<gene>
    <name evidence="2" type="ORF">GAK29_03611</name>
</gene>
<dbReference type="AlphaFoldDB" id="A0A833PCW8"/>
<evidence type="ECO:0000256" key="1">
    <source>
        <dbReference type="SAM" id="Coils"/>
    </source>
</evidence>
<reference evidence="3" key="1">
    <citation type="journal article" date="2020" name="MBio">
        <title>Horizontal gene transfer to a defensive symbiont with a reduced genome amongst a multipartite beetle microbiome.</title>
        <authorList>
            <person name="Waterworth S.C."/>
            <person name="Florez L.V."/>
            <person name="Rees E.R."/>
            <person name="Hertweck C."/>
            <person name="Kaltenpoth M."/>
            <person name="Kwan J.C."/>
        </authorList>
    </citation>
    <scope>NUCLEOTIDE SEQUENCE [LARGE SCALE GENOMIC DNA]</scope>
</reference>
<organism evidence="2 3">
    <name type="scientific">Acinetobacter bereziniae</name>
    <name type="common">Acinetobacter genomosp. 10</name>
    <dbReference type="NCBI Taxonomy" id="106648"/>
    <lineage>
        <taxon>Bacteria</taxon>
        <taxon>Pseudomonadati</taxon>
        <taxon>Pseudomonadota</taxon>
        <taxon>Gammaproteobacteria</taxon>
        <taxon>Moraxellales</taxon>
        <taxon>Moraxellaceae</taxon>
        <taxon>Acinetobacter</taxon>
    </lineage>
</organism>
<proteinExistence type="predicted"/>
<feature type="coiled-coil region" evidence="1">
    <location>
        <begin position="78"/>
        <end position="126"/>
    </location>
</feature>
<dbReference type="Proteomes" id="UP000490535">
    <property type="component" value="Unassembled WGS sequence"/>
</dbReference>